<feature type="transmembrane region" description="Helical" evidence="6">
    <location>
        <begin position="212"/>
        <end position="232"/>
    </location>
</feature>
<dbReference type="InterPro" id="IPR003838">
    <property type="entry name" value="ABC3_permease_C"/>
</dbReference>
<evidence type="ECO:0000256" key="6">
    <source>
        <dbReference type="SAM" id="Phobius"/>
    </source>
</evidence>
<sequence>MYLNLTLRNARRSLKDYLIYLVTLTILTAIICLSNIVSTVSAETGIEGSSLPVLIVLIAVAMLHYMNQFFLKQRSRELATYSLLGMSRERIARLICAELFLLGLICLLMGTFLGVMLFGIFTFLADSTLSLTFSLIKIFSQNLGCLLLIELFTAFLLRQKIKKLPLGQLINMKAQQERKERCSFHFWKKACLISTLITVIISGMILWDFETFGYSLISMLSMPLIFAIYAFYKTVFLALREYRRPENTELYENNRLLRISKLLSHHRSNALLYTILSLCLLFAFVSLSFANALKTGLFPSFAVSDYMIFLQNVLSFIFTFLYFCLLSLLQLVDSYQTRNDFRILHYLGKDQTALKNFALTDLLTRFFLPVVSFALICGLLLLSITAGNFSTILIQTLWSSAAAYFILLLILGLLFSSVTYQLNSRTIKEVIQP</sequence>
<evidence type="ECO:0000256" key="1">
    <source>
        <dbReference type="ARBA" id="ARBA00004651"/>
    </source>
</evidence>
<feature type="transmembrane region" description="Helical" evidence="6">
    <location>
        <begin position="313"/>
        <end position="332"/>
    </location>
</feature>
<feature type="transmembrane region" description="Helical" evidence="6">
    <location>
        <begin position="91"/>
        <end position="124"/>
    </location>
</feature>
<comment type="subcellular location">
    <subcellularLocation>
        <location evidence="1">Cell membrane</location>
        <topology evidence="1">Multi-pass membrane protein</topology>
    </subcellularLocation>
</comment>
<evidence type="ECO:0000256" key="2">
    <source>
        <dbReference type="ARBA" id="ARBA00022475"/>
    </source>
</evidence>
<evidence type="ECO:0000313" key="8">
    <source>
        <dbReference type="EMBL" id="MBV7390449.1"/>
    </source>
</evidence>
<feature type="transmembrane region" description="Helical" evidence="6">
    <location>
        <begin position="366"/>
        <end position="386"/>
    </location>
</feature>
<feature type="transmembrane region" description="Helical" evidence="6">
    <location>
        <begin position="186"/>
        <end position="206"/>
    </location>
</feature>
<dbReference type="Pfam" id="PF02687">
    <property type="entry name" value="FtsX"/>
    <property type="match status" value="1"/>
</dbReference>
<evidence type="ECO:0000256" key="4">
    <source>
        <dbReference type="ARBA" id="ARBA00022989"/>
    </source>
</evidence>
<evidence type="ECO:0000313" key="9">
    <source>
        <dbReference type="Proteomes" id="UP000774130"/>
    </source>
</evidence>
<protein>
    <submittedName>
        <fullName evidence="8">FtsX-like permease family protein</fullName>
    </submittedName>
</protein>
<feature type="transmembrane region" description="Helical" evidence="6">
    <location>
        <begin position="17"/>
        <end position="37"/>
    </location>
</feature>
<dbReference type="Proteomes" id="UP000774130">
    <property type="component" value="Unassembled WGS sequence"/>
</dbReference>
<dbReference type="RefSeq" id="WP_218325514.1">
    <property type="nucleotide sequence ID" value="NZ_JAHUZB010000003.1"/>
</dbReference>
<name>A0ABS6TC27_9ENTE</name>
<proteinExistence type="predicted"/>
<dbReference type="EMBL" id="JAHUZB010000003">
    <property type="protein sequence ID" value="MBV7390449.1"/>
    <property type="molecule type" value="Genomic_DNA"/>
</dbReference>
<keyword evidence="5 6" id="KW-0472">Membrane</keyword>
<feature type="domain" description="ABC3 transporter permease C-terminal" evidence="7">
    <location>
        <begin position="51"/>
        <end position="165"/>
    </location>
</feature>
<keyword evidence="2" id="KW-1003">Cell membrane</keyword>
<feature type="transmembrane region" description="Helical" evidence="6">
    <location>
        <begin position="270"/>
        <end position="293"/>
    </location>
</feature>
<dbReference type="PANTHER" id="PTHR46795">
    <property type="entry name" value="ABC TRANSPORTER PERMEASE-RELATED-RELATED"/>
    <property type="match status" value="1"/>
</dbReference>
<feature type="transmembrane region" description="Helical" evidence="6">
    <location>
        <begin position="392"/>
        <end position="415"/>
    </location>
</feature>
<gene>
    <name evidence="8" type="ORF">KUA55_07145</name>
</gene>
<keyword evidence="9" id="KW-1185">Reference proteome</keyword>
<feature type="transmembrane region" description="Helical" evidence="6">
    <location>
        <begin position="49"/>
        <end position="70"/>
    </location>
</feature>
<evidence type="ECO:0000259" key="7">
    <source>
        <dbReference type="Pfam" id="PF02687"/>
    </source>
</evidence>
<dbReference type="InterPro" id="IPR052536">
    <property type="entry name" value="ABC-4_Integral_Memb_Prot"/>
</dbReference>
<evidence type="ECO:0000256" key="5">
    <source>
        <dbReference type="ARBA" id="ARBA00023136"/>
    </source>
</evidence>
<dbReference type="PANTHER" id="PTHR46795:SF3">
    <property type="entry name" value="ABC TRANSPORTER PERMEASE"/>
    <property type="match status" value="1"/>
</dbReference>
<feature type="transmembrane region" description="Helical" evidence="6">
    <location>
        <begin position="136"/>
        <end position="157"/>
    </location>
</feature>
<keyword evidence="3 6" id="KW-0812">Transmembrane</keyword>
<accession>A0ABS6TC27</accession>
<organism evidence="8 9">
    <name type="scientific">Enterococcus alishanensis</name>
    <dbReference type="NCBI Taxonomy" id="1303817"/>
    <lineage>
        <taxon>Bacteria</taxon>
        <taxon>Bacillati</taxon>
        <taxon>Bacillota</taxon>
        <taxon>Bacilli</taxon>
        <taxon>Lactobacillales</taxon>
        <taxon>Enterococcaceae</taxon>
        <taxon>Enterococcus</taxon>
    </lineage>
</organism>
<evidence type="ECO:0000256" key="3">
    <source>
        <dbReference type="ARBA" id="ARBA00022692"/>
    </source>
</evidence>
<comment type="caution">
    <text evidence="8">The sequence shown here is derived from an EMBL/GenBank/DDBJ whole genome shotgun (WGS) entry which is preliminary data.</text>
</comment>
<reference evidence="8 9" key="1">
    <citation type="submission" date="2021-06" db="EMBL/GenBank/DDBJ databases">
        <title>Enterococcus alishanensis sp. nov., a novel lactic acid bacterium isolated from fresh coffee beans.</title>
        <authorList>
            <person name="Chen Y.-S."/>
        </authorList>
    </citation>
    <scope>NUCLEOTIDE SEQUENCE [LARGE SCALE GENOMIC DNA]</scope>
    <source>
        <strain evidence="8 9">ALS3</strain>
    </source>
</reference>
<keyword evidence="4 6" id="KW-1133">Transmembrane helix</keyword>